<dbReference type="InterPro" id="IPR021215">
    <property type="entry name" value="DUF2752"/>
</dbReference>
<feature type="transmembrane region" description="Helical" evidence="1">
    <location>
        <begin position="124"/>
        <end position="143"/>
    </location>
</feature>
<evidence type="ECO:0000256" key="1">
    <source>
        <dbReference type="SAM" id="Phobius"/>
    </source>
</evidence>
<keyword evidence="1" id="KW-0472">Membrane</keyword>
<dbReference type="EMBL" id="CP015163">
    <property type="protein sequence ID" value="AXB47822.1"/>
    <property type="molecule type" value="Genomic_DNA"/>
</dbReference>
<dbReference type="AlphaFoldDB" id="A0A344LIE8"/>
<organism evidence="2 3">
    <name type="scientific">Amycolatopsis albispora</name>
    <dbReference type="NCBI Taxonomy" id="1804986"/>
    <lineage>
        <taxon>Bacteria</taxon>
        <taxon>Bacillati</taxon>
        <taxon>Actinomycetota</taxon>
        <taxon>Actinomycetes</taxon>
        <taxon>Pseudonocardiales</taxon>
        <taxon>Pseudonocardiaceae</taxon>
        <taxon>Amycolatopsis</taxon>
    </lineage>
</organism>
<reference evidence="2 3" key="1">
    <citation type="submission" date="2016-04" db="EMBL/GenBank/DDBJ databases">
        <title>Complete genome sequence and analysis of deep-sea sediment isolate, Amycolatopsis sp. WP1.</title>
        <authorList>
            <person name="Wang H."/>
            <person name="Chen S."/>
            <person name="Wu Q."/>
        </authorList>
    </citation>
    <scope>NUCLEOTIDE SEQUENCE [LARGE SCALE GENOMIC DNA]</scope>
    <source>
        <strain evidence="2 3">WP1</strain>
    </source>
</reference>
<protein>
    <recommendedName>
        <fullName evidence="4">DUF2752 domain-containing protein</fullName>
    </recommendedName>
</protein>
<dbReference type="Proteomes" id="UP000250434">
    <property type="component" value="Chromosome"/>
</dbReference>
<proteinExistence type="predicted"/>
<feature type="transmembrane region" description="Helical" evidence="1">
    <location>
        <begin position="90"/>
        <end position="112"/>
    </location>
</feature>
<dbReference type="RefSeq" id="WP_113696890.1">
    <property type="nucleotide sequence ID" value="NZ_CP015163.1"/>
</dbReference>
<evidence type="ECO:0000313" key="2">
    <source>
        <dbReference type="EMBL" id="AXB47822.1"/>
    </source>
</evidence>
<name>A0A344LIE8_9PSEU</name>
<keyword evidence="3" id="KW-1185">Reference proteome</keyword>
<dbReference type="Pfam" id="PF10825">
    <property type="entry name" value="DUF2752"/>
    <property type="match status" value="1"/>
</dbReference>
<feature type="transmembrane region" description="Helical" evidence="1">
    <location>
        <begin position="26"/>
        <end position="47"/>
    </location>
</feature>
<sequence length="156" mass="16706">MSQAAGEYTGIYNGIPARTFAERARALGPPAAVVAAGAAGCVAVLLGDPTTPGGFLPVCPTHSLLGIACPGCGGLRMMYSLLHGDLLGALHYNALSLIVVLLSVWSIVAWAVGRWRGRWVNSWLHWRWTPLVFGVAFVVWFVVRNLPFAPFTALYV</sequence>
<evidence type="ECO:0000313" key="3">
    <source>
        <dbReference type="Proteomes" id="UP000250434"/>
    </source>
</evidence>
<accession>A0A344LIE8</accession>
<evidence type="ECO:0008006" key="4">
    <source>
        <dbReference type="Google" id="ProtNLM"/>
    </source>
</evidence>
<gene>
    <name evidence="2" type="ORF">A4R43_39690</name>
</gene>
<keyword evidence="1" id="KW-0812">Transmembrane</keyword>
<dbReference type="KEGG" id="aab:A4R43_39690"/>
<keyword evidence="1" id="KW-1133">Transmembrane helix</keyword>
<dbReference type="OrthoDB" id="5966662at2"/>